<dbReference type="InterPro" id="IPR053054">
    <property type="entry name" value="DNA_repair-scaffolding"/>
</dbReference>
<comment type="caution">
    <text evidence="2">The sequence shown here is derived from an EMBL/GenBank/DDBJ whole genome shotgun (WGS) entry which is preliminary data.</text>
</comment>
<dbReference type="GO" id="GO:0005654">
    <property type="term" value="C:nucleoplasm"/>
    <property type="evidence" value="ECO:0007669"/>
    <property type="project" value="TreeGrafter"/>
</dbReference>
<keyword evidence="3" id="KW-1185">Reference proteome</keyword>
<sequence>MGPLLKLLWLKSVGRVPGQSRLSEGGGDLSREKEIGIQNTYPFQERVRLSSEEQVLRQWWQLLPSLNHGSEATTCKSTNDVTDITWSSSASDLSDEDKTLCKSQTDGLQFIDWEIDSDKEDANGCNAFKDSDSVVEISDCASGASSQSLASDEKLSELHKVRMHC</sequence>
<dbReference type="Pfam" id="PF14950">
    <property type="entry name" value="DUF4502"/>
    <property type="match status" value="1"/>
</dbReference>
<dbReference type="EMBL" id="JAGFMF010011959">
    <property type="protein sequence ID" value="KAG8508997.1"/>
    <property type="molecule type" value="Genomic_DNA"/>
</dbReference>
<evidence type="ECO:0000259" key="1">
    <source>
        <dbReference type="Pfam" id="PF14950"/>
    </source>
</evidence>
<gene>
    <name evidence="2" type="ORF">J0S82_003388</name>
</gene>
<accession>A0A8J5ZXL6</accession>
<dbReference type="GO" id="GO:0070202">
    <property type="term" value="P:regulation of establishment of protein localization to chromosome"/>
    <property type="evidence" value="ECO:0007669"/>
    <property type="project" value="TreeGrafter"/>
</dbReference>
<proteinExistence type="predicted"/>
<name>A0A8J5ZXL6_GALPY</name>
<reference evidence="2" key="1">
    <citation type="journal article" date="2021" name="Evol. Appl.">
        <title>The genome of the Pyrenean desman and the effects of bottlenecks and inbreeding on the genomic landscape of an endangered species.</title>
        <authorList>
            <person name="Escoda L."/>
            <person name="Castresana J."/>
        </authorList>
    </citation>
    <scope>NUCLEOTIDE SEQUENCE</scope>
    <source>
        <strain evidence="2">IBE-C5619</strain>
    </source>
</reference>
<dbReference type="Proteomes" id="UP000700334">
    <property type="component" value="Unassembled WGS sequence"/>
</dbReference>
<dbReference type="GO" id="GO:0000228">
    <property type="term" value="C:nuclear chromosome"/>
    <property type="evidence" value="ECO:0007669"/>
    <property type="project" value="TreeGrafter"/>
</dbReference>
<dbReference type="GO" id="GO:0000724">
    <property type="term" value="P:double-strand break repair via homologous recombination"/>
    <property type="evidence" value="ECO:0007669"/>
    <property type="project" value="TreeGrafter"/>
</dbReference>
<evidence type="ECO:0000313" key="2">
    <source>
        <dbReference type="EMBL" id="KAG8508997.1"/>
    </source>
</evidence>
<dbReference type="OrthoDB" id="1914453at2759"/>
<dbReference type="InterPro" id="IPR028026">
    <property type="entry name" value="DUF4502"/>
</dbReference>
<organism evidence="2 3">
    <name type="scientific">Galemys pyrenaicus</name>
    <name type="common">Iberian desman</name>
    <name type="synonym">Pyrenean desman</name>
    <dbReference type="NCBI Taxonomy" id="202257"/>
    <lineage>
        <taxon>Eukaryota</taxon>
        <taxon>Metazoa</taxon>
        <taxon>Chordata</taxon>
        <taxon>Craniata</taxon>
        <taxon>Vertebrata</taxon>
        <taxon>Euteleostomi</taxon>
        <taxon>Mammalia</taxon>
        <taxon>Eutheria</taxon>
        <taxon>Laurasiatheria</taxon>
        <taxon>Eulipotyphla</taxon>
        <taxon>Talpidae</taxon>
        <taxon>Galemys</taxon>
    </lineage>
</organism>
<feature type="domain" description="DUF4502" evidence="1">
    <location>
        <begin position="49"/>
        <end position="160"/>
    </location>
</feature>
<dbReference type="PANTHER" id="PTHR34347:SF1">
    <property type="entry name" value="DNA REPAIR-SCAFFOLDING PROTEIN"/>
    <property type="match status" value="1"/>
</dbReference>
<dbReference type="PANTHER" id="PTHR34347">
    <property type="entry name" value="DNA REPAIR-SCAFFOLDING PROTEIN SPIDR"/>
    <property type="match status" value="1"/>
</dbReference>
<dbReference type="AlphaFoldDB" id="A0A8J5ZXL6"/>
<evidence type="ECO:0000313" key="3">
    <source>
        <dbReference type="Proteomes" id="UP000700334"/>
    </source>
</evidence>
<protein>
    <submittedName>
        <fullName evidence="2">DNA repair-scaffolding protein</fullName>
    </submittedName>
</protein>